<sequence length="101" mass="11442">MNEILAVTRLRNSNNVNYPENYAVLITGFASLIGLNELKKSKEKHRWAYRLFVELMKRHDVVALTGGNPIDLKIEADKYNVFSPWTQGLITPILPTLVGVC</sequence>
<evidence type="ECO:0000313" key="2">
    <source>
        <dbReference type="Proteomes" id="UP000501690"/>
    </source>
</evidence>
<organism evidence="1 2">
    <name type="scientific">Vigna unguiculata</name>
    <name type="common">Cowpea</name>
    <dbReference type="NCBI Taxonomy" id="3917"/>
    <lineage>
        <taxon>Eukaryota</taxon>
        <taxon>Viridiplantae</taxon>
        <taxon>Streptophyta</taxon>
        <taxon>Embryophyta</taxon>
        <taxon>Tracheophyta</taxon>
        <taxon>Spermatophyta</taxon>
        <taxon>Magnoliopsida</taxon>
        <taxon>eudicotyledons</taxon>
        <taxon>Gunneridae</taxon>
        <taxon>Pentapetalae</taxon>
        <taxon>rosids</taxon>
        <taxon>fabids</taxon>
        <taxon>Fabales</taxon>
        <taxon>Fabaceae</taxon>
        <taxon>Papilionoideae</taxon>
        <taxon>50 kb inversion clade</taxon>
        <taxon>NPAAA clade</taxon>
        <taxon>indigoferoid/millettioid clade</taxon>
        <taxon>Phaseoleae</taxon>
        <taxon>Vigna</taxon>
    </lineage>
</organism>
<dbReference type="EMBL" id="CP039351">
    <property type="protein sequence ID" value="QCE01447.1"/>
    <property type="molecule type" value="Genomic_DNA"/>
</dbReference>
<protein>
    <submittedName>
        <fullName evidence="1">Uncharacterized protein</fullName>
    </submittedName>
</protein>
<accession>A0A4D6MN74</accession>
<gene>
    <name evidence="1" type="ORF">DEO72_LG7g2744</name>
</gene>
<keyword evidence="2" id="KW-1185">Reference proteome</keyword>
<evidence type="ECO:0000313" key="1">
    <source>
        <dbReference type="EMBL" id="QCE01447.1"/>
    </source>
</evidence>
<reference evidence="1 2" key="1">
    <citation type="submission" date="2019-04" db="EMBL/GenBank/DDBJ databases">
        <title>An improved genome assembly and genetic linkage map for asparagus bean, Vigna unguiculata ssp. sesquipedialis.</title>
        <authorList>
            <person name="Xia Q."/>
            <person name="Zhang R."/>
            <person name="Dong Y."/>
        </authorList>
    </citation>
    <scope>NUCLEOTIDE SEQUENCE [LARGE SCALE GENOMIC DNA]</scope>
    <source>
        <tissue evidence="1">Leaf</tissue>
    </source>
</reference>
<name>A0A4D6MN74_VIGUN</name>
<dbReference type="AlphaFoldDB" id="A0A4D6MN74"/>
<proteinExistence type="predicted"/>
<dbReference type="Proteomes" id="UP000501690">
    <property type="component" value="Linkage Group LG7"/>
</dbReference>